<proteinExistence type="predicted"/>
<dbReference type="AlphaFoldDB" id="A0A7C2PD25"/>
<evidence type="ECO:0008006" key="2">
    <source>
        <dbReference type="Google" id="ProtNLM"/>
    </source>
</evidence>
<organism evidence="1">
    <name type="scientific">candidate division WOR-3 bacterium</name>
    <dbReference type="NCBI Taxonomy" id="2052148"/>
    <lineage>
        <taxon>Bacteria</taxon>
        <taxon>Bacteria division WOR-3</taxon>
    </lineage>
</organism>
<protein>
    <recommendedName>
        <fullName evidence="2">Lipoprotein</fullName>
    </recommendedName>
</protein>
<accession>A0A7C2PD25</accession>
<dbReference type="EMBL" id="DSOL01000040">
    <property type="protein sequence ID" value="HEN27358.1"/>
    <property type="molecule type" value="Genomic_DNA"/>
</dbReference>
<gene>
    <name evidence="1" type="ORF">ENQ77_01565</name>
</gene>
<sequence>MKFLRVLFLLTLTFVFFSCKERDFTYDDEAAAASGELSQTEKDINGSEAAIQLAQLPEPDGTPILVGIDKGFWVEDPTDPTPFINIVHLFSNLYLRSDNVYGEWFYEDTAWIRVGYSDTNLVRLIWINSKSDTLRLTLYADSTDGMISYIHVLRGRIILERNGVNLLSSVFSVNGRNIDVWYQIKDIATCFVNAVRSNGNITSPFIGTLRGGAIKGDGSAGDTVYVYAACNVDSTRNVQIKIPYGDIIFTIEATVSKIQISQSGPRYRDISGDFFANTLDIGDVTGRKYEYQDDAHKNYLRIILKSGRTLNLW</sequence>
<name>A0A7C2PD25_UNCW3</name>
<dbReference type="PROSITE" id="PS51257">
    <property type="entry name" value="PROKAR_LIPOPROTEIN"/>
    <property type="match status" value="1"/>
</dbReference>
<evidence type="ECO:0000313" key="1">
    <source>
        <dbReference type="EMBL" id="HEN27358.1"/>
    </source>
</evidence>
<comment type="caution">
    <text evidence="1">The sequence shown here is derived from an EMBL/GenBank/DDBJ whole genome shotgun (WGS) entry which is preliminary data.</text>
</comment>
<reference evidence="1" key="1">
    <citation type="journal article" date="2020" name="mSystems">
        <title>Genome- and Community-Level Interaction Insights into Carbon Utilization and Element Cycling Functions of Hydrothermarchaeota in Hydrothermal Sediment.</title>
        <authorList>
            <person name="Zhou Z."/>
            <person name="Liu Y."/>
            <person name="Xu W."/>
            <person name="Pan J."/>
            <person name="Luo Z.H."/>
            <person name="Li M."/>
        </authorList>
    </citation>
    <scope>NUCLEOTIDE SEQUENCE [LARGE SCALE GENOMIC DNA]</scope>
    <source>
        <strain evidence="1">SpSt-34</strain>
    </source>
</reference>